<protein>
    <submittedName>
        <fullName evidence="3">Helix-turn-helix domain-containing protein</fullName>
    </submittedName>
</protein>
<feature type="compositionally biased region" description="Basic residues" evidence="1">
    <location>
        <begin position="136"/>
        <end position="149"/>
    </location>
</feature>
<feature type="domain" description="HTH cro/C1-type" evidence="2">
    <location>
        <begin position="18"/>
        <end position="72"/>
    </location>
</feature>
<proteinExistence type="predicted"/>
<keyword evidence="4" id="KW-1185">Reference proteome</keyword>
<sequence length="149" mass="16249">MAERSYPIRFPDQWRQHLRALRKSRQVTQAQLGVLLGVSQARIAEIEANPAAVSVEQLMKILSVLDATMMLQEEIPSPPAQAGTKTDDPPPHGTPLAANLPLESATPPLSARSMVIPRQAEATAPSPPEKATSSTPKRKLMLRSRKGSW</sequence>
<dbReference type="InterPro" id="IPR001387">
    <property type="entry name" value="Cro/C1-type_HTH"/>
</dbReference>
<accession>A0A848FGF9</accession>
<dbReference type="CDD" id="cd00093">
    <property type="entry name" value="HTH_XRE"/>
    <property type="match status" value="1"/>
</dbReference>
<name>A0A848FGF9_9BURK</name>
<reference evidence="3 4" key="1">
    <citation type="submission" date="2020-04" db="EMBL/GenBank/DDBJ databases">
        <title>Azohydromonas sp. isolated from soil.</title>
        <authorList>
            <person name="Dahal R.H."/>
        </authorList>
    </citation>
    <scope>NUCLEOTIDE SEQUENCE [LARGE SCALE GENOMIC DNA]</scope>
    <source>
        <strain evidence="3 4">G-1-1-14</strain>
    </source>
</reference>
<evidence type="ECO:0000313" key="3">
    <source>
        <dbReference type="EMBL" id="NML17240.1"/>
    </source>
</evidence>
<dbReference type="InterPro" id="IPR010982">
    <property type="entry name" value="Lambda_DNA-bd_dom_sf"/>
</dbReference>
<evidence type="ECO:0000259" key="2">
    <source>
        <dbReference type="PROSITE" id="PS50943"/>
    </source>
</evidence>
<dbReference type="Proteomes" id="UP000574067">
    <property type="component" value="Unassembled WGS sequence"/>
</dbReference>
<feature type="region of interest" description="Disordered" evidence="1">
    <location>
        <begin position="73"/>
        <end position="149"/>
    </location>
</feature>
<evidence type="ECO:0000313" key="4">
    <source>
        <dbReference type="Proteomes" id="UP000574067"/>
    </source>
</evidence>
<dbReference type="AlphaFoldDB" id="A0A848FGF9"/>
<dbReference type="SMART" id="SM00530">
    <property type="entry name" value="HTH_XRE"/>
    <property type="match status" value="1"/>
</dbReference>
<dbReference type="Gene3D" id="1.10.260.40">
    <property type="entry name" value="lambda repressor-like DNA-binding domains"/>
    <property type="match status" value="1"/>
</dbReference>
<comment type="caution">
    <text evidence="3">The sequence shown here is derived from an EMBL/GenBank/DDBJ whole genome shotgun (WGS) entry which is preliminary data.</text>
</comment>
<evidence type="ECO:0000256" key="1">
    <source>
        <dbReference type="SAM" id="MobiDB-lite"/>
    </source>
</evidence>
<dbReference type="RefSeq" id="WP_169162147.1">
    <property type="nucleotide sequence ID" value="NZ_JABBFW010000016.1"/>
</dbReference>
<organism evidence="3 4">
    <name type="scientific">Azohydromonas caseinilytica</name>
    <dbReference type="NCBI Taxonomy" id="2728836"/>
    <lineage>
        <taxon>Bacteria</taxon>
        <taxon>Pseudomonadati</taxon>
        <taxon>Pseudomonadota</taxon>
        <taxon>Betaproteobacteria</taxon>
        <taxon>Burkholderiales</taxon>
        <taxon>Sphaerotilaceae</taxon>
        <taxon>Azohydromonas</taxon>
    </lineage>
</organism>
<dbReference type="PROSITE" id="PS50943">
    <property type="entry name" value="HTH_CROC1"/>
    <property type="match status" value="1"/>
</dbReference>
<dbReference type="EMBL" id="JABBFW010000016">
    <property type="protein sequence ID" value="NML17240.1"/>
    <property type="molecule type" value="Genomic_DNA"/>
</dbReference>
<dbReference type="GO" id="GO:0003677">
    <property type="term" value="F:DNA binding"/>
    <property type="evidence" value="ECO:0007669"/>
    <property type="project" value="InterPro"/>
</dbReference>
<dbReference type="SUPFAM" id="SSF47413">
    <property type="entry name" value="lambda repressor-like DNA-binding domains"/>
    <property type="match status" value="1"/>
</dbReference>
<dbReference type="Pfam" id="PF01381">
    <property type="entry name" value="HTH_3"/>
    <property type="match status" value="1"/>
</dbReference>
<gene>
    <name evidence="3" type="ORF">HHL10_19890</name>
</gene>